<evidence type="ECO:0000313" key="4">
    <source>
        <dbReference type="Proteomes" id="UP000612808"/>
    </source>
</evidence>
<dbReference type="GO" id="GO:0005737">
    <property type="term" value="C:cytoplasm"/>
    <property type="evidence" value="ECO:0007669"/>
    <property type="project" value="TreeGrafter"/>
</dbReference>
<evidence type="ECO:0000256" key="1">
    <source>
        <dbReference type="ARBA" id="ARBA00023002"/>
    </source>
</evidence>
<comment type="caution">
    <text evidence="3">The sequence shown here is derived from an EMBL/GenBank/DDBJ whole genome shotgun (WGS) entry which is preliminary data.</text>
</comment>
<evidence type="ECO:0000313" key="3">
    <source>
        <dbReference type="EMBL" id="GID13912.1"/>
    </source>
</evidence>
<dbReference type="InterPro" id="IPR023210">
    <property type="entry name" value="NADP_OxRdtase_dom"/>
</dbReference>
<feature type="domain" description="NADP-dependent oxidoreductase" evidence="2">
    <location>
        <begin position="15"/>
        <end position="296"/>
    </location>
</feature>
<dbReference type="RefSeq" id="WP_239076906.1">
    <property type="nucleotide sequence ID" value="NZ_BAAAZM010000014.1"/>
</dbReference>
<dbReference type="GO" id="GO:0016491">
    <property type="term" value="F:oxidoreductase activity"/>
    <property type="evidence" value="ECO:0007669"/>
    <property type="project" value="UniProtKB-KW"/>
</dbReference>
<protein>
    <submittedName>
        <fullName evidence="3">Oxidoreductase</fullName>
    </submittedName>
</protein>
<dbReference type="PANTHER" id="PTHR43625:SF40">
    <property type="entry name" value="ALDO-KETO REDUCTASE YAKC [NADP(+)]"/>
    <property type="match status" value="1"/>
</dbReference>
<name>A0A8J3NED2_9ACTN</name>
<dbReference type="PANTHER" id="PTHR43625">
    <property type="entry name" value="AFLATOXIN B1 ALDEHYDE REDUCTASE"/>
    <property type="match status" value="1"/>
</dbReference>
<gene>
    <name evidence="3" type="ORF">Aru02nite_48010</name>
</gene>
<dbReference type="Pfam" id="PF00248">
    <property type="entry name" value="Aldo_ket_red"/>
    <property type="match status" value="1"/>
</dbReference>
<dbReference type="InterPro" id="IPR020471">
    <property type="entry name" value="AKR"/>
</dbReference>
<keyword evidence="4" id="KW-1185">Reference proteome</keyword>
<evidence type="ECO:0000259" key="2">
    <source>
        <dbReference type="Pfam" id="PF00248"/>
    </source>
</evidence>
<dbReference type="Gene3D" id="3.20.20.100">
    <property type="entry name" value="NADP-dependent oxidoreductase domain"/>
    <property type="match status" value="1"/>
</dbReference>
<dbReference type="SUPFAM" id="SSF51430">
    <property type="entry name" value="NAD(P)-linked oxidoreductase"/>
    <property type="match status" value="1"/>
</dbReference>
<dbReference type="PRINTS" id="PR00069">
    <property type="entry name" value="ALDKETRDTASE"/>
</dbReference>
<dbReference type="PROSITE" id="PS51257">
    <property type="entry name" value="PROKAR_LIPOPROTEIN"/>
    <property type="match status" value="1"/>
</dbReference>
<keyword evidence="1" id="KW-0560">Oxidoreductase</keyword>
<sequence>MEKRTLGDGLTVAALGLGCMGLSQGYGPADDATSVALLHTAIDHGVTFLDTAQSYGAGHNERLLARVLADRRDEVTVATKFGIVRGDDGVRLDAHPDRIPAYCDASLARLGTDVIDLYYLHRVDPDVPVEESVGAMAALVTAGKVRHLGVSEVDPDQLARAVAVHPIAAVQSEWSLFWREIEDDVVPAARRLGVGIVPYSPLGRGLLAGSTGPAAFRDNDPRFAGPARDANLALLSDIRALADEYRVTSAQLALAWLLARGTDVVPLPGTRNPARLAENIAATAVPAEAVDRLDAVAPRTAWSGDRASFAAYGSART</sequence>
<dbReference type="AlphaFoldDB" id="A0A8J3NED2"/>
<organism evidence="3 4">
    <name type="scientific">Actinocatenispora rupis</name>
    <dbReference type="NCBI Taxonomy" id="519421"/>
    <lineage>
        <taxon>Bacteria</taxon>
        <taxon>Bacillati</taxon>
        <taxon>Actinomycetota</taxon>
        <taxon>Actinomycetes</taxon>
        <taxon>Micromonosporales</taxon>
        <taxon>Micromonosporaceae</taxon>
        <taxon>Actinocatenispora</taxon>
    </lineage>
</organism>
<dbReference type="EMBL" id="BOMB01000028">
    <property type="protein sequence ID" value="GID13912.1"/>
    <property type="molecule type" value="Genomic_DNA"/>
</dbReference>
<dbReference type="InterPro" id="IPR050791">
    <property type="entry name" value="Aldo-Keto_reductase"/>
</dbReference>
<proteinExistence type="predicted"/>
<dbReference type="InterPro" id="IPR036812">
    <property type="entry name" value="NAD(P)_OxRdtase_dom_sf"/>
</dbReference>
<accession>A0A8J3NED2</accession>
<reference evidence="3" key="1">
    <citation type="submission" date="2021-01" db="EMBL/GenBank/DDBJ databases">
        <title>Whole genome shotgun sequence of Actinocatenispora rupis NBRC 107355.</title>
        <authorList>
            <person name="Komaki H."/>
            <person name="Tamura T."/>
        </authorList>
    </citation>
    <scope>NUCLEOTIDE SEQUENCE</scope>
    <source>
        <strain evidence="3">NBRC 107355</strain>
    </source>
</reference>
<dbReference type="Proteomes" id="UP000612808">
    <property type="component" value="Unassembled WGS sequence"/>
</dbReference>